<dbReference type="EMBL" id="PJEX01000059">
    <property type="protein sequence ID" value="TKW56738.1"/>
    <property type="molecule type" value="Genomic_DNA"/>
</dbReference>
<organism evidence="2 3">
    <name type="scientific">Colletotrichum tanaceti</name>
    <dbReference type="NCBI Taxonomy" id="1306861"/>
    <lineage>
        <taxon>Eukaryota</taxon>
        <taxon>Fungi</taxon>
        <taxon>Dikarya</taxon>
        <taxon>Ascomycota</taxon>
        <taxon>Pezizomycotina</taxon>
        <taxon>Sordariomycetes</taxon>
        <taxon>Hypocreomycetidae</taxon>
        <taxon>Glomerellales</taxon>
        <taxon>Glomerellaceae</taxon>
        <taxon>Colletotrichum</taxon>
        <taxon>Colletotrichum destructivum species complex</taxon>
    </lineage>
</organism>
<protein>
    <submittedName>
        <fullName evidence="2">Uncharacterized protein</fullName>
    </submittedName>
</protein>
<gene>
    <name evidence="2" type="ORF">CTA1_12381</name>
</gene>
<sequence length="72" mass="7939">MSNYKSRITGYQDLKTRNSSHWAGLHMKPQAESPNDTSEANMAESPADHMSESPSFFGGRPTCLDKVDYGGD</sequence>
<dbReference type="Proteomes" id="UP000310108">
    <property type="component" value="Unassembled WGS sequence"/>
</dbReference>
<feature type="region of interest" description="Disordered" evidence="1">
    <location>
        <begin position="1"/>
        <end position="62"/>
    </location>
</feature>
<comment type="caution">
    <text evidence="2">The sequence shown here is derived from an EMBL/GenBank/DDBJ whole genome shotgun (WGS) entry which is preliminary data.</text>
</comment>
<accession>A0A4U6XM39</accession>
<dbReference type="AlphaFoldDB" id="A0A4U6XM39"/>
<keyword evidence="3" id="KW-1185">Reference proteome</keyword>
<name>A0A4U6XM39_9PEZI</name>
<evidence type="ECO:0000313" key="2">
    <source>
        <dbReference type="EMBL" id="TKW56738.1"/>
    </source>
</evidence>
<evidence type="ECO:0000313" key="3">
    <source>
        <dbReference type="Proteomes" id="UP000310108"/>
    </source>
</evidence>
<reference evidence="2 3" key="1">
    <citation type="journal article" date="2019" name="PLoS ONE">
        <title>Comparative genome analysis indicates high evolutionary potential of pathogenicity genes in Colletotrichum tanaceti.</title>
        <authorList>
            <person name="Lelwala R.V."/>
            <person name="Korhonen P.K."/>
            <person name="Young N.D."/>
            <person name="Scott J.B."/>
            <person name="Ades P.A."/>
            <person name="Gasser R.B."/>
            <person name="Taylor P.W.J."/>
        </authorList>
    </citation>
    <scope>NUCLEOTIDE SEQUENCE [LARGE SCALE GENOMIC DNA]</scope>
    <source>
        <strain evidence="2">BRIP57314</strain>
    </source>
</reference>
<proteinExistence type="predicted"/>
<evidence type="ECO:0000256" key="1">
    <source>
        <dbReference type="SAM" id="MobiDB-lite"/>
    </source>
</evidence>